<dbReference type="Proteomes" id="UP001501410">
    <property type="component" value="Unassembled WGS sequence"/>
</dbReference>
<dbReference type="PANTHER" id="PTHR37299:SF1">
    <property type="entry name" value="STAGE 0 SPORULATION PROTEIN A HOMOLOG"/>
    <property type="match status" value="1"/>
</dbReference>
<feature type="domain" description="Response regulatory" evidence="2">
    <location>
        <begin position="1"/>
        <end position="97"/>
    </location>
</feature>
<keyword evidence="5" id="KW-1185">Reference proteome</keyword>
<evidence type="ECO:0000256" key="1">
    <source>
        <dbReference type="PROSITE-ProRule" id="PRU00169"/>
    </source>
</evidence>
<protein>
    <submittedName>
        <fullName evidence="4">LytTR family DNA-binding domain-containing protein</fullName>
    </submittedName>
</protein>
<dbReference type="Gene3D" id="3.40.50.2300">
    <property type="match status" value="1"/>
</dbReference>
<dbReference type="SUPFAM" id="SSF52172">
    <property type="entry name" value="CheY-like"/>
    <property type="match status" value="1"/>
</dbReference>
<evidence type="ECO:0000313" key="5">
    <source>
        <dbReference type="Proteomes" id="UP001501410"/>
    </source>
</evidence>
<keyword evidence="1" id="KW-0597">Phosphoprotein</keyword>
<reference evidence="5" key="1">
    <citation type="journal article" date="2019" name="Int. J. Syst. Evol. Microbiol.">
        <title>The Global Catalogue of Microorganisms (GCM) 10K type strain sequencing project: providing services to taxonomists for standard genome sequencing and annotation.</title>
        <authorList>
            <consortium name="The Broad Institute Genomics Platform"/>
            <consortium name="The Broad Institute Genome Sequencing Center for Infectious Disease"/>
            <person name="Wu L."/>
            <person name="Ma J."/>
        </authorList>
    </citation>
    <scope>NUCLEOTIDE SEQUENCE [LARGE SCALE GENOMIC DNA]</scope>
    <source>
        <strain evidence="5">JCM 31921</strain>
    </source>
</reference>
<name>A0ABP8MES3_9BACT</name>
<sequence>MISKYCTNIFIAGEAATIEDAVLLINEHDPDLVFLDVELGLGTGFDLLGQLPEIRFKTIFITAYDHFAIKAIKWSAQDYLLKPLDPPELIAAVNKLTLTSAQVQNLPAAKPDSGEVNGKRIGLPTMDGLVFFDIGQIVCCEAKGAYTECSFTDNKKILVSKPLQVYEAILLPHGFFRVHHSFLINLACVKEYIRGRGGMVVMSDGSNIPVASRKRDEFLKHLLH</sequence>
<dbReference type="Gene3D" id="2.40.50.1020">
    <property type="entry name" value="LytTr DNA-binding domain"/>
    <property type="match status" value="1"/>
</dbReference>
<dbReference type="InterPro" id="IPR046947">
    <property type="entry name" value="LytR-like"/>
</dbReference>
<feature type="modified residue" description="4-aspartylphosphate" evidence="1">
    <location>
        <position position="36"/>
    </location>
</feature>
<evidence type="ECO:0000259" key="3">
    <source>
        <dbReference type="PROSITE" id="PS50930"/>
    </source>
</evidence>
<evidence type="ECO:0000259" key="2">
    <source>
        <dbReference type="PROSITE" id="PS50110"/>
    </source>
</evidence>
<dbReference type="InterPro" id="IPR011006">
    <property type="entry name" value="CheY-like_superfamily"/>
</dbReference>
<keyword evidence="4" id="KW-0238">DNA-binding</keyword>
<comment type="caution">
    <text evidence="4">The sequence shown here is derived from an EMBL/GenBank/DDBJ whole genome shotgun (WGS) entry which is preliminary data.</text>
</comment>
<feature type="domain" description="HTH LytTR-type" evidence="3">
    <location>
        <begin position="151"/>
        <end position="224"/>
    </location>
</feature>
<proteinExistence type="predicted"/>
<organism evidence="4 5">
    <name type="scientific">Rurimicrobium arvi</name>
    <dbReference type="NCBI Taxonomy" id="2049916"/>
    <lineage>
        <taxon>Bacteria</taxon>
        <taxon>Pseudomonadati</taxon>
        <taxon>Bacteroidota</taxon>
        <taxon>Chitinophagia</taxon>
        <taxon>Chitinophagales</taxon>
        <taxon>Chitinophagaceae</taxon>
        <taxon>Rurimicrobium</taxon>
    </lineage>
</organism>
<dbReference type="GO" id="GO:0003677">
    <property type="term" value="F:DNA binding"/>
    <property type="evidence" value="ECO:0007669"/>
    <property type="project" value="UniProtKB-KW"/>
</dbReference>
<dbReference type="Pfam" id="PF04397">
    <property type="entry name" value="LytTR"/>
    <property type="match status" value="1"/>
</dbReference>
<dbReference type="SMART" id="SM00448">
    <property type="entry name" value="REC"/>
    <property type="match status" value="1"/>
</dbReference>
<dbReference type="Pfam" id="PF00072">
    <property type="entry name" value="Response_reg"/>
    <property type="match status" value="1"/>
</dbReference>
<dbReference type="SMART" id="SM00850">
    <property type="entry name" value="LytTR"/>
    <property type="match status" value="1"/>
</dbReference>
<accession>A0ABP8MES3</accession>
<dbReference type="InterPro" id="IPR007492">
    <property type="entry name" value="LytTR_DNA-bd_dom"/>
</dbReference>
<dbReference type="PROSITE" id="PS50930">
    <property type="entry name" value="HTH_LYTTR"/>
    <property type="match status" value="1"/>
</dbReference>
<dbReference type="InterPro" id="IPR001789">
    <property type="entry name" value="Sig_transdc_resp-reg_receiver"/>
</dbReference>
<dbReference type="EMBL" id="BAABEZ010000001">
    <property type="protein sequence ID" value="GAA4448760.1"/>
    <property type="molecule type" value="Genomic_DNA"/>
</dbReference>
<gene>
    <name evidence="4" type="ORF">GCM10023092_01840</name>
</gene>
<evidence type="ECO:0000313" key="4">
    <source>
        <dbReference type="EMBL" id="GAA4448760.1"/>
    </source>
</evidence>
<dbReference type="PANTHER" id="PTHR37299">
    <property type="entry name" value="TRANSCRIPTIONAL REGULATOR-RELATED"/>
    <property type="match status" value="1"/>
</dbReference>
<dbReference type="PROSITE" id="PS50110">
    <property type="entry name" value="RESPONSE_REGULATORY"/>
    <property type="match status" value="1"/>
</dbReference>